<dbReference type="SUPFAM" id="SSF55282">
    <property type="entry name" value="RL5-like"/>
    <property type="match status" value="1"/>
</dbReference>
<dbReference type="Gene3D" id="3.30.1440.10">
    <property type="match status" value="1"/>
</dbReference>
<dbReference type="NCBIfam" id="NF000585">
    <property type="entry name" value="PRK00010.1"/>
    <property type="match status" value="1"/>
</dbReference>
<protein>
    <recommendedName>
        <fullName evidence="4 6">Large ribosomal subunit protein uL5</fullName>
    </recommendedName>
</protein>
<dbReference type="GO" id="GO:0000049">
    <property type="term" value="F:tRNA binding"/>
    <property type="evidence" value="ECO:0007669"/>
    <property type="project" value="UniProtKB-UniRule"/>
</dbReference>
<name>A0A8A7KI92_9FIRM</name>
<dbReference type="AlphaFoldDB" id="A0A8A7KI92"/>
<dbReference type="GO" id="GO:0003735">
    <property type="term" value="F:structural constituent of ribosome"/>
    <property type="evidence" value="ECO:0007669"/>
    <property type="project" value="InterPro"/>
</dbReference>
<dbReference type="GO" id="GO:1990904">
    <property type="term" value="C:ribonucleoprotein complex"/>
    <property type="evidence" value="ECO:0007669"/>
    <property type="project" value="UniProtKB-KW"/>
</dbReference>
<dbReference type="InterPro" id="IPR031310">
    <property type="entry name" value="Ribosomal_uL5_N"/>
</dbReference>
<keyword evidence="6" id="KW-0699">rRNA-binding</keyword>
<dbReference type="HAMAP" id="MF_01333_B">
    <property type="entry name" value="Ribosomal_uL5_B"/>
    <property type="match status" value="1"/>
</dbReference>
<dbReference type="Pfam" id="PF00281">
    <property type="entry name" value="Ribosomal_L5"/>
    <property type="match status" value="1"/>
</dbReference>
<dbReference type="PANTHER" id="PTHR11994">
    <property type="entry name" value="60S RIBOSOMAL PROTEIN L11-RELATED"/>
    <property type="match status" value="1"/>
</dbReference>
<keyword evidence="3 6" id="KW-0687">Ribonucleoprotein</keyword>
<proteinExistence type="inferred from homology"/>
<evidence type="ECO:0000256" key="3">
    <source>
        <dbReference type="ARBA" id="ARBA00023274"/>
    </source>
</evidence>
<dbReference type="EMBL" id="CP046640">
    <property type="protein sequence ID" value="QTL99289.1"/>
    <property type="molecule type" value="Genomic_DNA"/>
</dbReference>
<dbReference type="GO" id="GO:0005840">
    <property type="term" value="C:ribosome"/>
    <property type="evidence" value="ECO:0007669"/>
    <property type="project" value="UniProtKB-KW"/>
</dbReference>
<evidence type="ECO:0000256" key="6">
    <source>
        <dbReference type="HAMAP-Rule" id="MF_01333"/>
    </source>
</evidence>
<dbReference type="Proteomes" id="UP000665020">
    <property type="component" value="Chromosome"/>
</dbReference>
<evidence type="ECO:0000256" key="2">
    <source>
        <dbReference type="ARBA" id="ARBA00022980"/>
    </source>
</evidence>
<evidence type="ECO:0000256" key="5">
    <source>
        <dbReference type="ARBA" id="ARBA00058604"/>
    </source>
</evidence>
<accession>A0A8A7KI92</accession>
<organism evidence="10 11">
    <name type="scientific">Iocasia fonsfrigidae</name>
    <dbReference type="NCBI Taxonomy" id="2682810"/>
    <lineage>
        <taxon>Bacteria</taxon>
        <taxon>Bacillati</taxon>
        <taxon>Bacillota</taxon>
        <taxon>Clostridia</taxon>
        <taxon>Halanaerobiales</taxon>
        <taxon>Halanaerobiaceae</taxon>
        <taxon>Iocasia</taxon>
    </lineage>
</organism>
<dbReference type="RefSeq" id="WP_125991697.1">
    <property type="nucleotide sequence ID" value="NZ_CP046640.1"/>
</dbReference>
<evidence type="ECO:0000259" key="9">
    <source>
        <dbReference type="Pfam" id="PF00673"/>
    </source>
</evidence>
<reference evidence="10" key="1">
    <citation type="submission" date="2019-12" db="EMBL/GenBank/DDBJ databases">
        <authorList>
            <person name="zhang j."/>
            <person name="sun C.M."/>
        </authorList>
    </citation>
    <scope>NUCLEOTIDE SEQUENCE</scope>
    <source>
        <strain evidence="10">NS-1</strain>
    </source>
</reference>
<dbReference type="GO" id="GO:0006412">
    <property type="term" value="P:translation"/>
    <property type="evidence" value="ECO:0007669"/>
    <property type="project" value="UniProtKB-UniRule"/>
</dbReference>
<comment type="function">
    <text evidence="5">This is one of the proteins that bind and probably mediate the attachment of the 5S RNA into the large ribosomal subunit, where it forms part of the central protuberance. In the 70S ribosome it contacts protein S13 of the 30S subunit (bridge B1b), connecting the 2 subunits; this bridge is implicated in subunit movement. Contacts the P site tRNA; the 5S rRNA and some of its associated proteins might help stabilize positioning of ribosome-bound tRNAs.</text>
</comment>
<comment type="subunit">
    <text evidence="6">Part of the 50S ribosomal subunit; part of the 5S rRNA/L5/L18/L25 subcomplex. Contacts the 5S rRNA and the P site tRNA. Forms a bridge to the 30S subunit in the 70S ribosome.</text>
</comment>
<evidence type="ECO:0000256" key="1">
    <source>
        <dbReference type="ARBA" id="ARBA00008553"/>
    </source>
</evidence>
<comment type="similarity">
    <text evidence="1 6 7">Belongs to the universal ribosomal protein uL5 family.</text>
</comment>
<feature type="domain" description="Large ribosomal subunit protein uL5 N-terminal" evidence="8">
    <location>
        <begin position="24"/>
        <end position="80"/>
    </location>
</feature>
<evidence type="ECO:0000256" key="4">
    <source>
        <dbReference type="ARBA" id="ARBA00035245"/>
    </source>
</evidence>
<keyword evidence="2 6" id="KW-0689">Ribosomal protein</keyword>
<dbReference type="InterPro" id="IPR022803">
    <property type="entry name" value="Ribosomal_uL5_dom_sf"/>
</dbReference>
<dbReference type="KEGG" id="ifn:GM661_15670"/>
<comment type="function">
    <text evidence="6">This is 1 of the proteins that bind and probably mediate the attachment of the 5S RNA into the large ribosomal subunit, where it forms part of the central protuberance. In the 70S ribosome it contacts protein S13 of the 30S subunit (bridge B1b), connecting the 2 subunits; this bridge is implicated in subunit movement. Contacts the P site tRNA; the 5S rRNA and some of its associated proteins might help stabilize positioning of ribosome-bound tRNAs.</text>
</comment>
<dbReference type="FunFam" id="3.30.1440.10:FF:000001">
    <property type="entry name" value="50S ribosomal protein L5"/>
    <property type="match status" value="1"/>
</dbReference>
<dbReference type="Pfam" id="PF00673">
    <property type="entry name" value="Ribosomal_L5_C"/>
    <property type="match status" value="1"/>
</dbReference>
<dbReference type="PIRSF" id="PIRSF002161">
    <property type="entry name" value="Ribosomal_L5"/>
    <property type="match status" value="1"/>
</dbReference>
<dbReference type="InterPro" id="IPR002132">
    <property type="entry name" value="Ribosomal_uL5"/>
</dbReference>
<gene>
    <name evidence="6 10" type="primary">rplE</name>
    <name evidence="10" type="ORF">GM661_15670</name>
</gene>
<evidence type="ECO:0000256" key="7">
    <source>
        <dbReference type="RuleBase" id="RU003930"/>
    </source>
</evidence>
<evidence type="ECO:0000313" key="11">
    <source>
        <dbReference type="Proteomes" id="UP000665020"/>
    </source>
</evidence>
<sequence length="180" mass="20212">MPELATQYKEEIVPKLVEEFNYQSVMAVPKLEKVVVNVGLGDAKEDQKLLDIVVDEIAVITGQKPTITRAKKSVANFKIREGMPIGVKVTLRGNQMYEFLYKVINITLPRIRDFRGVSSKSFDGRGNYSLGIREHTVFPEISVDNVDTVHGLEITIVTSAETDEEAHALLKMMGMPFKEE</sequence>
<keyword evidence="11" id="KW-1185">Reference proteome</keyword>
<evidence type="ECO:0000259" key="8">
    <source>
        <dbReference type="Pfam" id="PF00281"/>
    </source>
</evidence>
<keyword evidence="6" id="KW-0694">RNA-binding</keyword>
<dbReference type="GO" id="GO:0019843">
    <property type="term" value="F:rRNA binding"/>
    <property type="evidence" value="ECO:0007669"/>
    <property type="project" value="UniProtKB-UniRule"/>
</dbReference>
<evidence type="ECO:0000313" key="10">
    <source>
        <dbReference type="EMBL" id="QTL99289.1"/>
    </source>
</evidence>
<feature type="domain" description="Large ribosomal subunit protein uL5 C-terminal" evidence="9">
    <location>
        <begin position="84"/>
        <end position="177"/>
    </location>
</feature>
<dbReference type="InterPro" id="IPR031309">
    <property type="entry name" value="Ribosomal_uL5_C"/>
</dbReference>
<keyword evidence="6" id="KW-0820">tRNA-binding</keyword>
<dbReference type="InterPro" id="IPR020930">
    <property type="entry name" value="Ribosomal_uL5_bac-type"/>
</dbReference>